<reference evidence="2" key="2">
    <citation type="journal article" date="2021" name="Microbiome">
        <title>Successional dynamics and alternative stable states in a saline activated sludge microbial community over 9 years.</title>
        <authorList>
            <person name="Wang Y."/>
            <person name="Ye J."/>
            <person name="Ju F."/>
            <person name="Liu L."/>
            <person name="Boyd J.A."/>
            <person name="Deng Y."/>
            <person name="Parks D.H."/>
            <person name="Jiang X."/>
            <person name="Yin X."/>
            <person name="Woodcroft B.J."/>
            <person name="Tyson G.W."/>
            <person name="Hugenholtz P."/>
            <person name="Polz M.F."/>
            <person name="Zhang T."/>
        </authorList>
    </citation>
    <scope>NUCLEOTIDE SEQUENCE</scope>
    <source>
        <strain evidence="2">HKST-UBA10</strain>
    </source>
</reference>
<comment type="caution">
    <text evidence="2">The sequence shown here is derived from an EMBL/GenBank/DDBJ whole genome shotgun (WGS) entry which is preliminary data.</text>
</comment>
<organism evidence="2 3">
    <name type="scientific">Candidatus Dojkabacteria bacterium</name>
    <dbReference type="NCBI Taxonomy" id="2099670"/>
    <lineage>
        <taxon>Bacteria</taxon>
        <taxon>Candidatus Dojkabacteria</taxon>
    </lineage>
</organism>
<dbReference type="AlphaFoldDB" id="A0A955L4D4"/>
<protein>
    <submittedName>
        <fullName evidence="2">AAA family ATPase</fullName>
    </submittedName>
</protein>
<evidence type="ECO:0000313" key="2">
    <source>
        <dbReference type="EMBL" id="MCA9382670.1"/>
    </source>
</evidence>
<sequence length="288" mass="32916">MTNLSNEEKQTQSTDQETIEKNKSLDQYPFYINQLKERKFSVEKSPPNLRYVLSKVNGDKNMVGIASKGEIVVVYGPPKSRKSTLLSCIVASAFVNEPNYTLDFHMNLSKDENILFIDTEMPFTSFYRRQMLLNKMCGSKHIDISTLHAYSLKPFSPGERVDQIEYLIETTPNLGLVVIDQIADLVPDINDRESVLELYSRVSRWTDSTGAILLTSIHVTRGTEYMTGVLGHEFSKKMDSGFFITKDSLTKRSKVTHLIAREQDVDDFLFSHNEWGEPEYVGFNSSHF</sequence>
<evidence type="ECO:0000256" key="1">
    <source>
        <dbReference type="SAM" id="MobiDB-lite"/>
    </source>
</evidence>
<proteinExistence type="predicted"/>
<dbReference type="EMBL" id="JAGQLG010000201">
    <property type="protein sequence ID" value="MCA9382670.1"/>
    <property type="molecule type" value="Genomic_DNA"/>
</dbReference>
<dbReference type="InterPro" id="IPR027417">
    <property type="entry name" value="P-loop_NTPase"/>
</dbReference>
<feature type="compositionally biased region" description="Basic and acidic residues" evidence="1">
    <location>
        <begin position="1"/>
        <end position="10"/>
    </location>
</feature>
<dbReference type="Proteomes" id="UP000782843">
    <property type="component" value="Unassembled WGS sequence"/>
</dbReference>
<reference evidence="2" key="1">
    <citation type="submission" date="2020-04" db="EMBL/GenBank/DDBJ databases">
        <authorList>
            <person name="Zhang T."/>
        </authorList>
    </citation>
    <scope>NUCLEOTIDE SEQUENCE</scope>
    <source>
        <strain evidence="2">HKST-UBA10</strain>
    </source>
</reference>
<dbReference type="Gene3D" id="3.40.50.300">
    <property type="entry name" value="P-loop containing nucleotide triphosphate hydrolases"/>
    <property type="match status" value="1"/>
</dbReference>
<name>A0A955L4D4_9BACT</name>
<dbReference type="SUPFAM" id="SSF52540">
    <property type="entry name" value="P-loop containing nucleoside triphosphate hydrolases"/>
    <property type="match status" value="1"/>
</dbReference>
<accession>A0A955L4D4</accession>
<feature type="region of interest" description="Disordered" evidence="1">
    <location>
        <begin position="1"/>
        <end position="22"/>
    </location>
</feature>
<gene>
    <name evidence="2" type="ORF">KC660_04675</name>
</gene>
<dbReference type="Pfam" id="PF13481">
    <property type="entry name" value="AAA_25"/>
    <property type="match status" value="1"/>
</dbReference>
<evidence type="ECO:0000313" key="3">
    <source>
        <dbReference type="Proteomes" id="UP000782843"/>
    </source>
</evidence>